<dbReference type="AlphaFoldDB" id="A0A9W4MHM8"/>
<comment type="caution">
    <text evidence="2">The sequence shown here is derived from an EMBL/GenBank/DDBJ whole genome shotgun (WGS) entry which is preliminary data.</text>
</comment>
<evidence type="ECO:0000313" key="3">
    <source>
        <dbReference type="Proteomes" id="UP001153328"/>
    </source>
</evidence>
<evidence type="ECO:0000313" key="2">
    <source>
        <dbReference type="EMBL" id="CAG7656823.1"/>
    </source>
</evidence>
<sequence length="158" mass="16346">MIATCGGLAPFGAWELVAQFPAPLKSAHPPAQRAPPESAGSAHRGHHPGARGTARQAPTGRKAKAHRKGQDLKGRGELRAQPARAERRQRTARGRAWVTPTGRKEGNATACGDKRRGGPGSGAGGAQGGRGVRGDRPGREAGRVDRVAPARGGRRRGG</sequence>
<evidence type="ECO:0000256" key="1">
    <source>
        <dbReference type="SAM" id="MobiDB-lite"/>
    </source>
</evidence>
<feature type="region of interest" description="Disordered" evidence="1">
    <location>
        <begin position="25"/>
        <end position="158"/>
    </location>
</feature>
<feature type="compositionally biased region" description="Basic and acidic residues" evidence="1">
    <location>
        <begin position="132"/>
        <end position="148"/>
    </location>
</feature>
<feature type="compositionally biased region" description="Basic and acidic residues" evidence="1">
    <location>
        <begin position="102"/>
        <end position="116"/>
    </location>
</feature>
<dbReference type="Proteomes" id="UP001153328">
    <property type="component" value="Unassembled WGS sequence"/>
</dbReference>
<accession>A0A9W4MHM8</accession>
<gene>
    <name evidence="2" type="ORF">SBRY_80082</name>
</gene>
<keyword evidence="3" id="KW-1185">Reference proteome</keyword>
<proteinExistence type="predicted"/>
<feature type="compositionally biased region" description="Gly residues" evidence="1">
    <location>
        <begin position="118"/>
        <end position="131"/>
    </location>
</feature>
<protein>
    <submittedName>
        <fullName evidence="2">Uncharacterized protein</fullName>
    </submittedName>
</protein>
<name>A0A9W4MHM8_9ACTN</name>
<dbReference type="EMBL" id="CAJVAX010000022">
    <property type="protein sequence ID" value="CAG7656823.1"/>
    <property type="molecule type" value="Genomic_DNA"/>
</dbReference>
<feature type="compositionally biased region" description="Basic and acidic residues" evidence="1">
    <location>
        <begin position="68"/>
        <end position="89"/>
    </location>
</feature>
<reference evidence="2" key="1">
    <citation type="submission" date="2021-06" db="EMBL/GenBank/DDBJ databases">
        <authorList>
            <person name="Arsene-Ploetze F."/>
        </authorList>
    </citation>
    <scope>NUCLEOTIDE SEQUENCE</scope>
    <source>
        <strain evidence="2">SBRY1</strain>
    </source>
</reference>
<organism evidence="2 3">
    <name type="scientific">Actinacidiphila bryophytorum</name>
    <dbReference type="NCBI Taxonomy" id="1436133"/>
    <lineage>
        <taxon>Bacteria</taxon>
        <taxon>Bacillati</taxon>
        <taxon>Actinomycetota</taxon>
        <taxon>Actinomycetes</taxon>
        <taxon>Kitasatosporales</taxon>
        <taxon>Streptomycetaceae</taxon>
        <taxon>Actinacidiphila</taxon>
    </lineage>
</organism>